<proteinExistence type="predicted"/>
<gene>
    <name evidence="2" type="ORF">C5167_019556</name>
</gene>
<name>A0A4Y7ITU8_PAPSO</name>
<dbReference type="Gramene" id="RZC51132">
    <property type="protein sequence ID" value="RZC51132"/>
    <property type="gene ID" value="C5167_019556"/>
</dbReference>
<protein>
    <recommendedName>
        <fullName evidence="1">Copine C-terminal domain-containing protein</fullName>
    </recommendedName>
</protein>
<dbReference type="EMBL" id="CM010716">
    <property type="protein sequence ID" value="RZC51132.1"/>
    <property type="molecule type" value="Genomic_DNA"/>
</dbReference>
<dbReference type="AlphaFoldDB" id="A0A4Y7ITU8"/>
<dbReference type="InterPro" id="IPR052079">
    <property type="entry name" value="E3_ligase/Copine_domain"/>
</dbReference>
<dbReference type="Proteomes" id="UP000316621">
    <property type="component" value="Chromosome 2"/>
</dbReference>
<sequence length="265" mass="29957">MGNKLSRCVSAGLRELLDGESVNLIFGICFNRSQGWTVRENNLHYIDRKAKNNPNAYENAITIIGRTINDIHADNQSIYCFGFGDATTHHMEIFKFFNEPCEGVDEALTQYRHAAKTARPTERVSYGSIIRKATCIASEKRDQHHLLVILASEPVSRSFDTKRGQLSLDEKNTYHAIEDAREFRLSIVLVGVGETNANMKNGLGISRCCRYNSFKFVDYTQVMRDSPTGRKEIDFCLAVTENLPRHITQTANLSSYDVVRPHTSS</sequence>
<dbReference type="PANTHER" id="PTHR45751:SF29">
    <property type="entry name" value="E3 UBIQUITIN-PROTEIN LIGASE RGLG2"/>
    <property type="match status" value="1"/>
</dbReference>
<evidence type="ECO:0000313" key="2">
    <source>
        <dbReference type="EMBL" id="RZC51132.1"/>
    </source>
</evidence>
<dbReference type="GO" id="GO:0016567">
    <property type="term" value="P:protein ubiquitination"/>
    <property type="evidence" value="ECO:0007669"/>
    <property type="project" value="TreeGrafter"/>
</dbReference>
<dbReference type="GO" id="GO:0005634">
    <property type="term" value="C:nucleus"/>
    <property type="evidence" value="ECO:0007669"/>
    <property type="project" value="TreeGrafter"/>
</dbReference>
<organism evidence="2 3">
    <name type="scientific">Papaver somniferum</name>
    <name type="common">Opium poppy</name>
    <dbReference type="NCBI Taxonomy" id="3469"/>
    <lineage>
        <taxon>Eukaryota</taxon>
        <taxon>Viridiplantae</taxon>
        <taxon>Streptophyta</taxon>
        <taxon>Embryophyta</taxon>
        <taxon>Tracheophyta</taxon>
        <taxon>Spermatophyta</taxon>
        <taxon>Magnoliopsida</taxon>
        <taxon>Ranunculales</taxon>
        <taxon>Papaveraceae</taxon>
        <taxon>Papaveroideae</taxon>
        <taxon>Papaver</taxon>
    </lineage>
</organism>
<evidence type="ECO:0000259" key="1">
    <source>
        <dbReference type="Pfam" id="PF07002"/>
    </source>
</evidence>
<feature type="domain" description="Copine C-terminal" evidence="1">
    <location>
        <begin position="43"/>
        <end position="254"/>
    </location>
</feature>
<dbReference type="Pfam" id="PF07002">
    <property type="entry name" value="Copine"/>
    <property type="match status" value="1"/>
</dbReference>
<dbReference type="InterPro" id="IPR010734">
    <property type="entry name" value="Copine_C"/>
</dbReference>
<dbReference type="PANTHER" id="PTHR45751">
    <property type="entry name" value="COPINE FAMILY PROTEIN 1"/>
    <property type="match status" value="1"/>
</dbReference>
<reference evidence="2 3" key="1">
    <citation type="journal article" date="2018" name="Science">
        <title>The opium poppy genome and morphinan production.</title>
        <authorList>
            <person name="Guo L."/>
            <person name="Winzer T."/>
            <person name="Yang X."/>
            <person name="Li Y."/>
            <person name="Ning Z."/>
            <person name="He Z."/>
            <person name="Teodor R."/>
            <person name="Lu Y."/>
            <person name="Bowser T.A."/>
            <person name="Graham I.A."/>
            <person name="Ye K."/>
        </authorList>
    </citation>
    <scope>NUCLEOTIDE SEQUENCE [LARGE SCALE GENOMIC DNA]</scope>
    <source>
        <strain evidence="3">cv. HN1</strain>
        <tissue evidence="2">Leaves</tissue>
    </source>
</reference>
<evidence type="ECO:0000313" key="3">
    <source>
        <dbReference type="Proteomes" id="UP000316621"/>
    </source>
</evidence>
<accession>A0A4Y7ITU8</accession>
<dbReference type="GO" id="GO:0004842">
    <property type="term" value="F:ubiquitin-protein transferase activity"/>
    <property type="evidence" value="ECO:0007669"/>
    <property type="project" value="TreeGrafter"/>
</dbReference>
<keyword evidence="3" id="KW-1185">Reference proteome</keyword>